<dbReference type="Proteomes" id="UP000016860">
    <property type="component" value="Unassembled WGS sequence"/>
</dbReference>
<evidence type="ECO:0000256" key="5">
    <source>
        <dbReference type="ARBA" id="ARBA00022989"/>
    </source>
</evidence>
<evidence type="ECO:0000313" key="10">
    <source>
        <dbReference type="Proteomes" id="UP000016860"/>
    </source>
</evidence>
<dbReference type="PANTHER" id="PTHR43744:SF8">
    <property type="entry name" value="SN-GLYCEROL-3-PHOSPHATE TRANSPORT SYSTEM PERMEASE PROTEIN UGPE"/>
    <property type="match status" value="1"/>
</dbReference>
<dbReference type="GO" id="GO:0005886">
    <property type="term" value="C:plasma membrane"/>
    <property type="evidence" value="ECO:0007669"/>
    <property type="project" value="UniProtKB-SubCell"/>
</dbReference>
<feature type="transmembrane region" description="Helical" evidence="7">
    <location>
        <begin position="197"/>
        <end position="220"/>
    </location>
</feature>
<dbReference type="InterPro" id="IPR035906">
    <property type="entry name" value="MetI-like_sf"/>
</dbReference>
<reference evidence="9 10" key="1">
    <citation type="journal article" date="2013" name="Genome Announc.">
        <title>Draft Genome Sequence of the Cellulolytic Bacterium Clostridium papyrosolvens C7 (ATCC 700395).</title>
        <authorList>
            <person name="Zepeda V."/>
            <person name="Dassa B."/>
            <person name="Borovok I."/>
            <person name="Lamed R."/>
            <person name="Bayer E.A."/>
            <person name="Cate J.H."/>
        </authorList>
    </citation>
    <scope>NUCLEOTIDE SEQUENCE [LARGE SCALE GENOMIC DNA]</scope>
    <source>
        <strain evidence="9 10">C7</strain>
    </source>
</reference>
<keyword evidence="3" id="KW-1003">Cell membrane</keyword>
<keyword evidence="5 7" id="KW-1133">Transmembrane helix</keyword>
<dbReference type="InterPro" id="IPR000515">
    <property type="entry name" value="MetI-like"/>
</dbReference>
<protein>
    <submittedName>
        <fullName evidence="9">Sugar ABC transporter ATP-binding protein</fullName>
    </submittedName>
</protein>
<feature type="transmembrane region" description="Helical" evidence="7">
    <location>
        <begin position="93"/>
        <end position="112"/>
    </location>
</feature>
<feature type="transmembrane region" description="Helical" evidence="7">
    <location>
        <begin position="124"/>
        <end position="144"/>
    </location>
</feature>
<evidence type="ECO:0000256" key="3">
    <source>
        <dbReference type="ARBA" id="ARBA00022475"/>
    </source>
</evidence>
<evidence type="ECO:0000313" key="9">
    <source>
        <dbReference type="EMBL" id="EPR10351.1"/>
    </source>
</evidence>
<evidence type="ECO:0000256" key="4">
    <source>
        <dbReference type="ARBA" id="ARBA00022692"/>
    </source>
</evidence>
<evidence type="ECO:0000259" key="8">
    <source>
        <dbReference type="PROSITE" id="PS50928"/>
    </source>
</evidence>
<dbReference type="Gene3D" id="1.10.3720.10">
    <property type="entry name" value="MetI-like"/>
    <property type="match status" value="1"/>
</dbReference>
<dbReference type="GO" id="GO:0055085">
    <property type="term" value="P:transmembrane transport"/>
    <property type="evidence" value="ECO:0007669"/>
    <property type="project" value="InterPro"/>
</dbReference>
<gene>
    <name evidence="9" type="ORF">L323_12915</name>
</gene>
<dbReference type="PATRIC" id="fig|1330534.3.peg.2559"/>
<feature type="domain" description="ABC transmembrane type-1" evidence="8">
    <location>
        <begin position="87"/>
        <end position="276"/>
    </location>
</feature>
<name>U4QZM4_9FIRM</name>
<dbReference type="SUPFAM" id="SSF161098">
    <property type="entry name" value="MetI-like"/>
    <property type="match status" value="1"/>
</dbReference>
<proteinExistence type="inferred from homology"/>
<comment type="caution">
    <text evidence="9">The sequence shown here is derived from an EMBL/GenBank/DDBJ whole genome shotgun (WGS) entry which is preliminary data.</text>
</comment>
<comment type="subcellular location">
    <subcellularLocation>
        <location evidence="1 7">Cell membrane</location>
        <topology evidence="1 7">Multi-pass membrane protein</topology>
    </subcellularLocation>
</comment>
<dbReference type="AlphaFoldDB" id="U4QZM4"/>
<dbReference type="EMBL" id="ATAY01000063">
    <property type="protein sequence ID" value="EPR10351.1"/>
    <property type="molecule type" value="Genomic_DNA"/>
</dbReference>
<feature type="transmembrane region" description="Helical" evidence="7">
    <location>
        <begin position="15"/>
        <end position="38"/>
    </location>
</feature>
<keyword evidence="9" id="KW-0067">ATP-binding</keyword>
<accession>U4QZM4</accession>
<evidence type="ECO:0000256" key="7">
    <source>
        <dbReference type="RuleBase" id="RU363032"/>
    </source>
</evidence>
<dbReference type="STRING" id="1330534.L323_12915"/>
<keyword evidence="9" id="KW-0547">Nucleotide-binding</keyword>
<comment type="similarity">
    <text evidence="7">Belongs to the binding-protein-dependent transport system permease family.</text>
</comment>
<evidence type="ECO:0000256" key="2">
    <source>
        <dbReference type="ARBA" id="ARBA00022448"/>
    </source>
</evidence>
<dbReference type="RefSeq" id="WP_020816057.1">
    <property type="nucleotide sequence ID" value="NZ_ATAY01000063.1"/>
</dbReference>
<feature type="transmembrane region" description="Helical" evidence="7">
    <location>
        <begin position="255"/>
        <end position="275"/>
    </location>
</feature>
<dbReference type="Pfam" id="PF00528">
    <property type="entry name" value="BPD_transp_1"/>
    <property type="match status" value="1"/>
</dbReference>
<organism evidence="9 10">
    <name type="scientific">Ruminiclostridium papyrosolvens C7</name>
    <dbReference type="NCBI Taxonomy" id="1330534"/>
    <lineage>
        <taxon>Bacteria</taxon>
        <taxon>Bacillati</taxon>
        <taxon>Bacillota</taxon>
        <taxon>Clostridia</taxon>
        <taxon>Eubacteriales</taxon>
        <taxon>Oscillospiraceae</taxon>
        <taxon>Ruminiclostridium</taxon>
    </lineage>
</organism>
<feature type="transmembrane region" description="Helical" evidence="7">
    <location>
        <begin position="156"/>
        <end position="176"/>
    </location>
</feature>
<evidence type="ECO:0000256" key="6">
    <source>
        <dbReference type="ARBA" id="ARBA00023136"/>
    </source>
</evidence>
<dbReference type="PROSITE" id="PS50928">
    <property type="entry name" value="ABC_TM1"/>
    <property type="match status" value="1"/>
</dbReference>
<keyword evidence="2 7" id="KW-0813">Transport</keyword>
<evidence type="ECO:0000256" key="1">
    <source>
        <dbReference type="ARBA" id="ARBA00004651"/>
    </source>
</evidence>
<dbReference type="CDD" id="cd06261">
    <property type="entry name" value="TM_PBP2"/>
    <property type="match status" value="1"/>
</dbReference>
<dbReference type="OrthoDB" id="9787837at2"/>
<dbReference type="PANTHER" id="PTHR43744">
    <property type="entry name" value="ABC TRANSPORTER PERMEASE PROTEIN MG189-RELATED-RELATED"/>
    <property type="match status" value="1"/>
</dbReference>
<dbReference type="GO" id="GO:0005524">
    <property type="term" value="F:ATP binding"/>
    <property type="evidence" value="ECO:0007669"/>
    <property type="project" value="UniProtKB-KW"/>
</dbReference>
<sequence>MKNKDLQKFYFMKKLIIRFCCTALIIGISLVMITPFLWMLSASMKTSADVLKLPIKWIPDYFYPDNYISVWNIGGKAKVDYHFGVAYLNSLKIAFINLFGSVLTSTLAGYAFAKIKFRGSNVIFLLYLAAMMIPTQVTLIPRFTLFNSLGMMGGHLPLILPGLVTITGTFLMRQYFMQIPNELKEASFIDGANEFQIWARIMVPVAKPGMASLAMLVFLWNWNNYLDALVFLSDWRQYTIPVALTNFVEESLTEYNLVMAASASALIPVFAVFLAGQRFFVKGLVAGAVKG</sequence>
<keyword evidence="6 7" id="KW-0472">Membrane</keyword>
<keyword evidence="4 7" id="KW-0812">Transmembrane</keyword>